<organism evidence="2 3">
    <name type="scientific">Desulfurella multipotens</name>
    <dbReference type="NCBI Taxonomy" id="79269"/>
    <lineage>
        <taxon>Bacteria</taxon>
        <taxon>Pseudomonadati</taxon>
        <taxon>Campylobacterota</taxon>
        <taxon>Desulfurellia</taxon>
        <taxon>Desulfurellales</taxon>
        <taxon>Desulfurellaceae</taxon>
        <taxon>Desulfurella</taxon>
    </lineage>
</organism>
<dbReference type="InterPro" id="IPR001453">
    <property type="entry name" value="MoaB/Mog_dom"/>
</dbReference>
<gene>
    <name evidence="2" type="ORF">SAMN05660835_00863</name>
</gene>
<dbReference type="AlphaFoldDB" id="A0A1G6LP50"/>
<dbReference type="CDD" id="cd03522">
    <property type="entry name" value="MoeA_like"/>
    <property type="match status" value="1"/>
</dbReference>
<dbReference type="EMBL" id="FMYU01000005">
    <property type="protein sequence ID" value="SDC44894.1"/>
    <property type="molecule type" value="Genomic_DNA"/>
</dbReference>
<evidence type="ECO:0000259" key="1">
    <source>
        <dbReference type="SMART" id="SM00852"/>
    </source>
</evidence>
<keyword evidence="3" id="KW-1185">Reference proteome</keyword>
<dbReference type="OrthoDB" id="9767940at2"/>
<dbReference type="Pfam" id="PF00994">
    <property type="entry name" value="MoCF_biosynth"/>
    <property type="match status" value="1"/>
</dbReference>
<proteinExistence type="predicted"/>
<dbReference type="UniPathway" id="UPA00344"/>
<accession>A0A1G6LP50</accession>
<dbReference type="SUPFAM" id="SSF53218">
    <property type="entry name" value="Molybdenum cofactor biosynthesis proteins"/>
    <property type="match status" value="1"/>
</dbReference>
<dbReference type="RefSeq" id="WP_092128418.1">
    <property type="nucleotide sequence ID" value="NZ_FMYU01000005.1"/>
</dbReference>
<dbReference type="SMART" id="SM00852">
    <property type="entry name" value="MoCF_biosynth"/>
    <property type="match status" value="1"/>
</dbReference>
<evidence type="ECO:0000313" key="2">
    <source>
        <dbReference type="EMBL" id="SDC44894.1"/>
    </source>
</evidence>
<dbReference type="InterPro" id="IPR036425">
    <property type="entry name" value="MoaB/Mog-like_dom_sf"/>
</dbReference>
<sequence length="339" mass="38172">MKKIKVPIEKSVGLALAHDITYINKDEGFKGARFKKGHIVGKNDIEILKSIGKKYIYQLIPEKDDVHEDDFAIEIAPFIAGKNVFYDKAPSEGKINFYSSINGLLKIDKDKLFKINSLSDLSLPCIHNNFACTPNKTIAAFRIIPLYAKKNLLDKAKKILSKPLFNVIPYTVKKINVIITGNEIYYGLRKDKFKSHIESKLKKFNYSICDYKIVPDDINSIVKATHDLSDADLLFVCGGSSVDPDDVTKKALSRAKVKFIFKSNPIQPANNLSIGYFNNTIVCVVPAGSLYYKASALDIFLPRLLAKDRIDKKELKFYSEGGLCHFCDYCTYPICPFGK</sequence>
<protein>
    <submittedName>
        <fullName evidence="2">Probable molybdopterin binding domain-containing protein</fullName>
    </submittedName>
</protein>
<name>A0A1G6LP50_9BACT</name>
<evidence type="ECO:0000313" key="3">
    <source>
        <dbReference type="Proteomes" id="UP000199411"/>
    </source>
</evidence>
<dbReference type="Proteomes" id="UP000199411">
    <property type="component" value="Unassembled WGS sequence"/>
</dbReference>
<reference evidence="3" key="1">
    <citation type="submission" date="2016-10" db="EMBL/GenBank/DDBJ databases">
        <authorList>
            <person name="Varghese N."/>
            <person name="Submissions S."/>
        </authorList>
    </citation>
    <scope>NUCLEOTIDE SEQUENCE [LARGE SCALE GENOMIC DNA]</scope>
    <source>
        <strain evidence="3">DSM 8415</strain>
    </source>
</reference>
<dbReference type="Gene3D" id="3.40.980.10">
    <property type="entry name" value="MoaB/Mog-like domain"/>
    <property type="match status" value="1"/>
</dbReference>
<feature type="domain" description="MoaB/Mog" evidence="1">
    <location>
        <begin position="176"/>
        <end position="307"/>
    </location>
</feature>